<keyword evidence="3" id="KW-1185">Reference proteome</keyword>
<evidence type="ECO:0000259" key="1">
    <source>
        <dbReference type="Pfam" id="PF01814"/>
    </source>
</evidence>
<dbReference type="InterPro" id="IPR012312">
    <property type="entry name" value="Hemerythrin-like"/>
</dbReference>
<dbReference type="EMBL" id="CP073347">
    <property type="protein sequence ID" value="UTW13770.1"/>
    <property type="molecule type" value="Genomic_DNA"/>
</dbReference>
<feature type="domain" description="Hemerythrin-like" evidence="1">
    <location>
        <begin position="2"/>
        <end position="137"/>
    </location>
</feature>
<evidence type="ECO:0000313" key="3">
    <source>
        <dbReference type="Proteomes" id="UP001058461"/>
    </source>
</evidence>
<name>A0ABY5HMY6_9GAMM</name>
<organism evidence="2 3">
    <name type="scientific">Marinobacterium rhizophilum</name>
    <dbReference type="NCBI Taxonomy" id="420402"/>
    <lineage>
        <taxon>Bacteria</taxon>
        <taxon>Pseudomonadati</taxon>
        <taxon>Pseudomonadota</taxon>
        <taxon>Gammaproteobacteria</taxon>
        <taxon>Oceanospirillales</taxon>
        <taxon>Oceanospirillaceae</taxon>
        <taxon>Marinobacterium</taxon>
    </lineage>
</organism>
<dbReference type="RefSeq" id="WP_255855959.1">
    <property type="nucleotide sequence ID" value="NZ_CP073347.1"/>
</dbReference>
<accession>A0ABY5HMY6</accession>
<dbReference type="Gene3D" id="1.20.120.520">
    <property type="entry name" value="nmb1532 protein domain like"/>
    <property type="match status" value="1"/>
</dbReference>
<dbReference type="Pfam" id="PF01814">
    <property type="entry name" value="Hemerythrin"/>
    <property type="match status" value="1"/>
</dbReference>
<dbReference type="PANTHER" id="PTHR39966">
    <property type="entry name" value="BLL2471 PROTEIN-RELATED"/>
    <property type="match status" value="1"/>
</dbReference>
<dbReference type="PANTHER" id="PTHR39966:SF1">
    <property type="entry name" value="HEMERYTHRIN-LIKE DOMAIN-CONTAINING PROTEIN"/>
    <property type="match status" value="1"/>
</dbReference>
<protein>
    <submittedName>
        <fullName evidence="2">Hemerythrin domain-containing protein</fullName>
    </submittedName>
</protein>
<sequence>MTIVAELRSDHLNLDRLLDILNAKVAKLRAGTRPNYRLMADAVSYIGDYADQYHHSREDALLAHFRGRDASLDDLMQQCETQHQRLQALSHDLSDVIDSILNDTLVPMDQLVDKLELYVREQKAHMAFEEQQIFPQLERLGQASDWERMLAQLPRNADPLFGEHQSEEYVELYRDLLQDMTP</sequence>
<proteinExistence type="predicted"/>
<gene>
    <name evidence="2" type="ORF">KDW95_09060</name>
</gene>
<dbReference type="Proteomes" id="UP001058461">
    <property type="component" value="Chromosome"/>
</dbReference>
<reference evidence="2" key="1">
    <citation type="submission" date="2021-04" db="EMBL/GenBank/DDBJ databases">
        <title>Oceanospirillales bacteria with DddD are important DMSP degraders in coastal seawater.</title>
        <authorList>
            <person name="Liu J."/>
        </authorList>
    </citation>
    <scope>NUCLEOTIDE SEQUENCE</scope>
    <source>
        <strain evidence="2">D13-1</strain>
    </source>
</reference>
<evidence type="ECO:0000313" key="2">
    <source>
        <dbReference type="EMBL" id="UTW13770.1"/>
    </source>
</evidence>